<keyword evidence="7" id="KW-1185">Reference proteome</keyword>
<evidence type="ECO:0000259" key="5">
    <source>
        <dbReference type="PROSITE" id="PS50102"/>
    </source>
</evidence>
<dbReference type="InterPro" id="IPR035979">
    <property type="entry name" value="RBD_domain_sf"/>
</dbReference>
<accession>A0AAV2YL44</accession>
<dbReference type="PANTHER" id="PTHR48032:SF6">
    <property type="entry name" value="RNA-BINDING (RRM_RBD_RNP MOTIFS) FAMILY PROTEIN"/>
    <property type="match status" value="1"/>
</dbReference>
<dbReference type="FunFam" id="3.30.70.330:FF:000040">
    <property type="entry name" value="Heterogeneous nuclear ribonucleoprotein A2/B1"/>
    <property type="match status" value="1"/>
</dbReference>
<reference evidence="6" key="2">
    <citation type="journal article" date="2023" name="Microbiol Resour">
        <title>Decontamination and Annotation of the Draft Genome Sequence of the Oomycete Lagenidium giganteum ARSEF 373.</title>
        <authorList>
            <person name="Morgan W.R."/>
            <person name="Tartar A."/>
        </authorList>
    </citation>
    <scope>NUCLEOTIDE SEQUENCE</scope>
    <source>
        <strain evidence="6">ARSEF 373</strain>
    </source>
</reference>
<dbReference type="PROSITE" id="PS50102">
    <property type="entry name" value="RRM"/>
    <property type="match status" value="2"/>
</dbReference>
<organism evidence="6 7">
    <name type="scientific">Lagenidium giganteum</name>
    <dbReference type="NCBI Taxonomy" id="4803"/>
    <lineage>
        <taxon>Eukaryota</taxon>
        <taxon>Sar</taxon>
        <taxon>Stramenopiles</taxon>
        <taxon>Oomycota</taxon>
        <taxon>Peronosporomycetes</taxon>
        <taxon>Pythiales</taxon>
        <taxon>Pythiaceae</taxon>
    </lineage>
</organism>
<feature type="compositionally biased region" description="Low complexity" evidence="4">
    <location>
        <begin position="399"/>
        <end position="412"/>
    </location>
</feature>
<evidence type="ECO:0000313" key="6">
    <source>
        <dbReference type="EMBL" id="DAZ95707.1"/>
    </source>
</evidence>
<name>A0AAV2YL44_9STRA</name>
<feature type="compositionally biased region" description="Low complexity" evidence="4">
    <location>
        <begin position="221"/>
        <end position="237"/>
    </location>
</feature>
<evidence type="ECO:0000256" key="4">
    <source>
        <dbReference type="SAM" id="MobiDB-lite"/>
    </source>
</evidence>
<dbReference type="Gene3D" id="3.30.70.330">
    <property type="match status" value="2"/>
</dbReference>
<feature type="region of interest" description="Disordered" evidence="4">
    <location>
        <begin position="518"/>
        <end position="546"/>
    </location>
</feature>
<dbReference type="SUPFAM" id="SSF54928">
    <property type="entry name" value="RNA-binding domain, RBD"/>
    <property type="match status" value="2"/>
</dbReference>
<dbReference type="Pfam" id="PF00076">
    <property type="entry name" value="RRM_1"/>
    <property type="match status" value="2"/>
</dbReference>
<keyword evidence="2 3" id="KW-0694">RNA-binding</keyword>
<dbReference type="EMBL" id="DAKRPA010000193">
    <property type="protein sequence ID" value="DAZ95707.1"/>
    <property type="molecule type" value="Genomic_DNA"/>
</dbReference>
<feature type="compositionally biased region" description="Polar residues" evidence="4">
    <location>
        <begin position="342"/>
        <end position="353"/>
    </location>
</feature>
<feature type="region of interest" description="Disordered" evidence="4">
    <location>
        <begin position="207"/>
        <end position="237"/>
    </location>
</feature>
<proteinExistence type="predicted"/>
<feature type="domain" description="RRM" evidence="5">
    <location>
        <begin position="131"/>
        <end position="208"/>
    </location>
</feature>
<feature type="region of interest" description="Disordered" evidence="4">
    <location>
        <begin position="342"/>
        <end position="428"/>
    </location>
</feature>
<dbReference type="SMART" id="SM00360">
    <property type="entry name" value="RRM"/>
    <property type="match status" value="2"/>
</dbReference>
<feature type="compositionally biased region" description="Basic and acidic residues" evidence="4">
    <location>
        <begin position="413"/>
        <end position="424"/>
    </location>
</feature>
<dbReference type="AlphaFoldDB" id="A0AAV2YL44"/>
<evidence type="ECO:0000313" key="7">
    <source>
        <dbReference type="Proteomes" id="UP001146120"/>
    </source>
</evidence>
<sequence length="546" mass="58971">MASPTYSIDHGTMAEPSTKSGKIFIGGLSYETTDEKLRAYFSAYGAVTDAVVMKDPISRRSRGFGFITYGDPACVDRALAQPTHILDSRRVEAKRAVPRAESARDNSNSSSRDSVSSMSSVSINSNVGATKKIFVGGLHYETKDAVFKKYFQQFGKVVSAEVMFNRETNKSRGFGFVIFENEASVEHVLQEQHHVIDSKTVEVKRAVPRRNVGPSSETPASLSETSNSSSSSDLSRAMLSPSSASYMNNSAALGGYAAAVRYGNRPVQRTPVLAGSQGLDADITTGVTDALNSLAIGEGILSAPGSGNSSIASSDRLMDQGSASGRLSPLTIVADPVMEQWNLSPSSQPQTAPKLSPSRAANYLAPQGGQPSNGAHHFPWQRSWSGHRQQQHMQHQHPAHQYQQQQYHPQYASHHDQRAQRHQEYQGGAPSPFFSMFPSDGNRDVRTSMSQSAWNPNVYAAAPSNTTDAFNNGMGMDPRNGGGAQQAFPSLGSLLHRGYAPQSEPEFPLDRALGGVLNDISEPDSERQQREYATANRAAGGAIWHS</sequence>
<dbReference type="GO" id="GO:0006417">
    <property type="term" value="P:regulation of translation"/>
    <property type="evidence" value="ECO:0007669"/>
    <property type="project" value="TreeGrafter"/>
</dbReference>
<dbReference type="InterPro" id="IPR000504">
    <property type="entry name" value="RRM_dom"/>
</dbReference>
<dbReference type="Proteomes" id="UP001146120">
    <property type="component" value="Unassembled WGS sequence"/>
</dbReference>
<dbReference type="CDD" id="cd12325">
    <property type="entry name" value="RRM1_hnRNPA_hnRNPD_like"/>
    <property type="match status" value="1"/>
</dbReference>
<comment type="caution">
    <text evidence="6">The sequence shown here is derived from an EMBL/GenBank/DDBJ whole genome shotgun (WGS) entry which is preliminary data.</text>
</comment>
<evidence type="ECO:0000256" key="1">
    <source>
        <dbReference type="ARBA" id="ARBA00022737"/>
    </source>
</evidence>
<evidence type="ECO:0000256" key="2">
    <source>
        <dbReference type="ARBA" id="ARBA00022884"/>
    </source>
</evidence>
<dbReference type="InterPro" id="IPR012677">
    <property type="entry name" value="Nucleotide-bd_a/b_plait_sf"/>
</dbReference>
<protein>
    <recommendedName>
        <fullName evidence="5">RRM domain-containing protein</fullName>
    </recommendedName>
</protein>
<dbReference type="GO" id="GO:0003729">
    <property type="term" value="F:mRNA binding"/>
    <property type="evidence" value="ECO:0007669"/>
    <property type="project" value="TreeGrafter"/>
</dbReference>
<evidence type="ECO:0000256" key="3">
    <source>
        <dbReference type="PROSITE-ProRule" id="PRU00176"/>
    </source>
</evidence>
<gene>
    <name evidence="6" type="ORF">N0F65_007113</name>
</gene>
<feature type="compositionally biased region" description="Low complexity" evidence="4">
    <location>
        <begin position="105"/>
        <end position="121"/>
    </location>
</feature>
<dbReference type="FunFam" id="3.30.70.330:FF:000679">
    <property type="entry name" value="Heterogeneous nuclear ribonucleoprotein A1"/>
    <property type="match status" value="1"/>
</dbReference>
<feature type="region of interest" description="Disordered" evidence="4">
    <location>
        <begin position="95"/>
        <end position="121"/>
    </location>
</feature>
<feature type="domain" description="RRM" evidence="5">
    <location>
        <begin position="21"/>
        <end position="98"/>
    </location>
</feature>
<reference evidence="6" key="1">
    <citation type="submission" date="2022-11" db="EMBL/GenBank/DDBJ databases">
        <authorList>
            <person name="Morgan W.R."/>
            <person name="Tartar A."/>
        </authorList>
    </citation>
    <scope>NUCLEOTIDE SEQUENCE</scope>
    <source>
        <strain evidence="6">ARSEF 373</strain>
    </source>
</reference>
<dbReference type="PANTHER" id="PTHR48032">
    <property type="entry name" value="RNA-BINDING PROTEIN MUSASHI HOMOLOG RBP6"/>
    <property type="match status" value="1"/>
</dbReference>
<keyword evidence="1" id="KW-0677">Repeat</keyword>